<dbReference type="PANTHER" id="PTHR33227">
    <property type="entry name" value="STIGMA-SPECIFIC STIG1-LIKE PROTEIN 3"/>
    <property type="match status" value="1"/>
</dbReference>
<dbReference type="AlphaFoldDB" id="A0A9W9G7C3"/>
<keyword evidence="2 3" id="KW-0732">Signal</keyword>
<dbReference type="PANTHER" id="PTHR33227:SF48">
    <property type="entry name" value="STIGMA-SPECIFIC STIG1-LIKE PROTEIN 4"/>
    <property type="match status" value="1"/>
</dbReference>
<comment type="similarity">
    <text evidence="1">Belongs to the STIG1 family.</text>
</comment>
<sequence>MTLLHTLGIVIAGLVLSDAKPFDVTPSVVSTVRATPLSVGDPGWLCAPFFPWKPCPTNQTCCNFNCVNTTSDVNNCGGCNAPCAGQQVPGCCSGNCTDFGTSLTNCGSCNNTSLSLRSVMDQILLAVLEVVQISPHHSTNAAVALPYP</sequence>
<dbReference type="Proteomes" id="UP001149165">
    <property type="component" value="Unassembled WGS sequence"/>
</dbReference>
<comment type="caution">
    <text evidence="4">The sequence shown here is derived from an EMBL/GenBank/DDBJ whole genome shotgun (WGS) entry which is preliminary data.</text>
</comment>
<protein>
    <recommendedName>
        <fullName evidence="6">Stigma-specific protein Stig1</fullName>
    </recommendedName>
</protein>
<gene>
    <name evidence="4" type="ORF">N7456_002020</name>
</gene>
<dbReference type="OrthoDB" id="4506138at2759"/>
<evidence type="ECO:0000313" key="4">
    <source>
        <dbReference type="EMBL" id="KAJ5113486.1"/>
    </source>
</evidence>
<reference evidence="4" key="2">
    <citation type="journal article" date="2023" name="IMA Fungus">
        <title>Comparative genomic study of the Penicillium genus elucidates a diverse pangenome and 15 lateral gene transfer events.</title>
        <authorList>
            <person name="Petersen C."/>
            <person name="Sorensen T."/>
            <person name="Nielsen M.R."/>
            <person name="Sondergaard T.E."/>
            <person name="Sorensen J.L."/>
            <person name="Fitzpatrick D.A."/>
            <person name="Frisvad J.C."/>
            <person name="Nielsen K.L."/>
        </authorList>
    </citation>
    <scope>NUCLEOTIDE SEQUENCE</scope>
    <source>
        <strain evidence="4">IBT 30069</strain>
    </source>
</reference>
<evidence type="ECO:0000256" key="3">
    <source>
        <dbReference type="SAM" id="SignalP"/>
    </source>
</evidence>
<feature type="signal peptide" evidence="3">
    <location>
        <begin position="1"/>
        <end position="19"/>
    </location>
</feature>
<name>A0A9W9G7C3_9EURO</name>
<dbReference type="EMBL" id="JAPQKH010000002">
    <property type="protein sequence ID" value="KAJ5113486.1"/>
    <property type="molecule type" value="Genomic_DNA"/>
</dbReference>
<evidence type="ECO:0000313" key="5">
    <source>
        <dbReference type="Proteomes" id="UP001149165"/>
    </source>
</evidence>
<feature type="chain" id="PRO_5040767343" description="Stigma-specific protein Stig1" evidence="3">
    <location>
        <begin position="20"/>
        <end position="148"/>
    </location>
</feature>
<evidence type="ECO:0008006" key="6">
    <source>
        <dbReference type="Google" id="ProtNLM"/>
    </source>
</evidence>
<evidence type="ECO:0000256" key="2">
    <source>
        <dbReference type="ARBA" id="ARBA00022729"/>
    </source>
</evidence>
<dbReference type="Pfam" id="PF04885">
    <property type="entry name" value="Stig1"/>
    <property type="match status" value="1"/>
</dbReference>
<keyword evidence="5" id="KW-1185">Reference proteome</keyword>
<organism evidence="4 5">
    <name type="scientific">Penicillium angulare</name>
    <dbReference type="NCBI Taxonomy" id="116970"/>
    <lineage>
        <taxon>Eukaryota</taxon>
        <taxon>Fungi</taxon>
        <taxon>Dikarya</taxon>
        <taxon>Ascomycota</taxon>
        <taxon>Pezizomycotina</taxon>
        <taxon>Eurotiomycetes</taxon>
        <taxon>Eurotiomycetidae</taxon>
        <taxon>Eurotiales</taxon>
        <taxon>Aspergillaceae</taxon>
        <taxon>Penicillium</taxon>
    </lineage>
</organism>
<dbReference type="InterPro" id="IPR006969">
    <property type="entry name" value="Stig-like"/>
</dbReference>
<accession>A0A9W9G7C3</accession>
<evidence type="ECO:0000256" key="1">
    <source>
        <dbReference type="ARBA" id="ARBA00006010"/>
    </source>
</evidence>
<proteinExistence type="inferred from homology"/>
<reference evidence="4" key="1">
    <citation type="submission" date="2022-11" db="EMBL/GenBank/DDBJ databases">
        <authorList>
            <person name="Petersen C."/>
        </authorList>
    </citation>
    <scope>NUCLEOTIDE SEQUENCE</scope>
    <source>
        <strain evidence="4">IBT 30069</strain>
    </source>
</reference>